<dbReference type="SUPFAM" id="SSF50447">
    <property type="entry name" value="Translation proteins"/>
    <property type="match status" value="2"/>
</dbReference>
<comment type="function">
    <text evidence="7 8 9">One of the essential components for the initiation of protein synthesis. Protects formylmethionyl-tRNA from spontaneous hydrolysis and promotes its binding to the 30S ribosomal subunits. Also involved in the hydrolysis of GTP during the formation of the 70S ribosomal complex.</text>
</comment>
<dbReference type="Gene3D" id="3.40.50.10050">
    <property type="entry name" value="Translation initiation factor IF- 2, domain 3"/>
    <property type="match status" value="1"/>
</dbReference>
<dbReference type="CDD" id="cd03702">
    <property type="entry name" value="IF2_mtIF2_II"/>
    <property type="match status" value="1"/>
</dbReference>
<dbReference type="KEGG" id="psl:Psta_4657"/>
<dbReference type="Gene3D" id="2.40.30.10">
    <property type="entry name" value="Translation factors"/>
    <property type="match status" value="2"/>
</dbReference>
<dbReference type="InterPro" id="IPR000795">
    <property type="entry name" value="T_Tr_GTP-bd_dom"/>
</dbReference>
<reference evidence="12 13" key="1">
    <citation type="journal article" date="2009" name="Stand. Genomic Sci.">
        <title>Complete genome sequence of Pirellula staleyi type strain (ATCC 27377).</title>
        <authorList>
            <person name="Clum A."/>
            <person name="Tindall B.J."/>
            <person name="Sikorski J."/>
            <person name="Ivanova N."/>
            <person name="Mavrommatis K."/>
            <person name="Lucas S."/>
            <person name="Glavina del Rio T."/>
            <person name="Nolan M."/>
            <person name="Chen F."/>
            <person name="Tice H."/>
            <person name="Pitluck S."/>
            <person name="Cheng J.F."/>
            <person name="Chertkov O."/>
            <person name="Brettin T."/>
            <person name="Han C."/>
            <person name="Detter J.C."/>
            <person name="Kuske C."/>
            <person name="Bruce D."/>
            <person name="Goodwin L."/>
            <person name="Ovchinikova G."/>
            <person name="Pati A."/>
            <person name="Mikhailova N."/>
            <person name="Chen A."/>
            <person name="Palaniappan K."/>
            <person name="Land M."/>
            <person name="Hauser L."/>
            <person name="Chang Y.J."/>
            <person name="Jeffries C.D."/>
            <person name="Chain P."/>
            <person name="Rohde M."/>
            <person name="Goker M."/>
            <person name="Bristow J."/>
            <person name="Eisen J.A."/>
            <person name="Markowitz V."/>
            <person name="Hugenholtz P."/>
            <person name="Kyrpides N.C."/>
            <person name="Klenk H.P."/>
            <person name="Lapidus A."/>
        </authorList>
    </citation>
    <scope>NUCLEOTIDE SEQUENCE [LARGE SCALE GENOMIC DNA]</scope>
    <source>
        <strain evidence="13">ATCC 27377 / DSM 6068 / ICPB 4128</strain>
    </source>
</reference>
<evidence type="ECO:0000256" key="9">
    <source>
        <dbReference type="RuleBase" id="RU000644"/>
    </source>
</evidence>
<evidence type="ECO:0000259" key="11">
    <source>
        <dbReference type="PROSITE" id="PS51722"/>
    </source>
</evidence>
<dbReference type="InterPro" id="IPR009000">
    <property type="entry name" value="Transl_B-barrel_sf"/>
</dbReference>
<dbReference type="PROSITE" id="PS51722">
    <property type="entry name" value="G_TR_2"/>
    <property type="match status" value="1"/>
</dbReference>
<dbReference type="NCBIfam" id="TIGR00231">
    <property type="entry name" value="small_GTP"/>
    <property type="match status" value="1"/>
</dbReference>
<evidence type="ECO:0000256" key="4">
    <source>
        <dbReference type="ARBA" id="ARBA00022741"/>
    </source>
</evidence>
<protein>
    <recommendedName>
        <fullName evidence="2 8">Translation initiation factor IF-2</fullName>
    </recommendedName>
</protein>
<dbReference type="Gene3D" id="3.40.50.300">
    <property type="entry name" value="P-loop containing nucleotide triphosphate hydrolases"/>
    <property type="match status" value="1"/>
</dbReference>
<dbReference type="FunFam" id="2.40.30.10:FF:000008">
    <property type="entry name" value="Translation initiation factor IF-2"/>
    <property type="match status" value="1"/>
</dbReference>
<feature type="domain" description="Tr-type G" evidence="11">
    <location>
        <begin position="531"/>
        <end position="705"/>
    </location>
</feature>
<dbReference type="GO" id="GO:0005829">
    <property type="term" value="C:cytosol"/>
    <property type="evidence" value="ECO:0007669"/>
    <property type="project" value="TreeGrafter"/>
</dbReference>
<dbReference type="InterPro" id="IPR036925">
    <property type="entry name" value="TIF_IF2_dom3_sf"/>
</dbReference>
<evidence type="ECO:0000313" key="13">
    <source>
        <dbReference type="Proteomes" id="UP000001887"/>
    </source>
</evidence>
<feature type="compositionally biased region" description="Low complexity" evidence="10">
    <location>
        <begin position="98"/>
        <end position="113"/>
    </location>
</feature>
<dbReference type="OrthoDB" id="9811804at2"/>
<evidence type="ECO:0000256" key="1">
    <source>
        <dbReference type="ARBA" id="ARBA00007733"/>
    </source>
</evidence>
<feature type="region of interest" description="Disordered" evidence="10">
    <location>
        <begin position="76"/>
        <end position="446"/>
    </location>
</feature>
<dbReference type="STRING" id="530564.Psta_4657"/>
<dbReference type="FunFam" id="3.40.50.10050:FF:000001">
    <property type="entry name" value="Translation initiation factor IF-2"/>
    <property type="match status" value="1"/>
</dbReference>
<evidence type="ECO:0000256" key="8">
    <source>
        <dbReference type="HAMAP-Rule" id="MF_00100"/>
    </source>
</evidence>
<evidence type="ECO:0000256" key="2">
    <source>
        <dbReference type="ARBA" id="ARBA00020675"/>
    </source>
</evidence>
<feature type="binding site" evidence="8">
    <location>
        <begin position="540"/>
        <end position="547"/>
    </location>
    <ligand>
        <name>GTP</name>
        <dbReference type="ChEBI" id="CHEBI:37565"/>
    </ligand>
</feature>
<dbReference type="SUPFAM" id="SSF52156">
    <property type="entry name" value="Initiation factor IF2/eIF5b, domain 3"/>
    <property type="match status" value="1"/>
</dbReference>
<organism evidence="12 13">
    <name type="scientific">Pirellula staleyi (strain ATCC 27377 / DSM 6068 / ICPB 4128)</name>
    <name type="common">Pirella staleyi</name>
    <dbReference type="NCBI Taxonomy" id="530564"/>
    <lineage>
        <taxon>Bacteria</taxon>
        <taxon>Pseudomonadati</taxon>
        <taxon>Planctomycetota</taxon>
        <taxon>Planctomycetia</taxon>
        <taxon>Pirellulales</taxon>
        <taxon>Pirellulaceae</taxon>
        <taxon>Pirellula</taxon>
    </lineage>
</organism>
<comment type="caution">
    <text evidence="8">Lacks conserved residue(s) required for the propagation of feature annotation.</text>
</comment>
<keyword evidence="8" id="KW-0963">Cytoplasm</keyword>
<feature type="compositionally biased region" description="Basic and acidic residues" evidence="10">
    <location>
        <begin position="247"/>
        <end position="259"/>
    </location>
</feature>
<proteinExistence type="inferred from homology"/>
<dbReference type="InterPro" id="IPR053905">
    <property type="entry name" value="EF-G-like_DII"/>
</dbReference>
<dbReference type="Gene3D" id="1.10.10.2480">
    <property type="match status" value="1"/>
</dbReference>
<dbReference type="FunFam" id="2.40.30.10:FF:000054">
    <property type="entry name" value="Translation initiation factor IF-2"/>
    <property type="match status" value="1"/>
</dbReference>
<keyword evidence="6 8" id="KW-0342">GTP-binding</keyword>
<keyword evidence="5 8" id="KW-0648">Protein biosynthesis</keyword>
<keyword evidence="3 8" id="KW-0396">Initiation factor</keyword>
<comment type="similarity">
    <text evidence="1 8 9">Belongs to the TRAFAC class translation factor GTPase superfamily. Classic translation factor GTPase family. IF-2 subfamily.</text>
</comment>
<evidence type="ECO:0000256" key="6">
    <source>
        <dbReference type="ARBA" id="ARBA00023134"/>
    </source>
</evidence>
<feature type="compositionally biased region" description="Pro residues" evidence="10">
    <location>
        <begin position="82"/>
        <end position="92"/>
    </location>
</feature>
<sequence length="1041" mass="110322">MPIRIYALAKDLKIDSKDLVDLCTKAGITGKGSALASLEDDEVTKLKSYLDGASKRSAPAPAAPLVDMKAVLASPVGSTATLPPPPPPPPKTPPKRSAPVVEEPTPAVAEEAAPTPPPEPVAEPTPPPVVVAETPVPVEPKVEEAPAAPAVKVPPPAPTVRVAPAAPKTTPPRKEQAPPAAPAASNPSATPTPPPGNAPSTPPPSSSPNAPQRRQPGPLAPRPADMAPVRGDSLSPGRRPGIIKVLDAGKRNVETKGKEGGAPGAPAGDPPRDPQRGQARRPVIRLGEMPKSNQPPPPPPKSNEPAPQKPIMRLPTDAIAGGKRGVKPPLGELTASMNRDRRGPGDVAGKKPAMRGPLPIEPDLTTPGKGGALARGKKGVKGAPGTDAGLADMASVRADRNKARGPQQAGRRSNHFSHDDDGGRRRKNTLTRLKSHQRTAAAPRKDKLEVEVPCTVRTFSEQAGIGAGKVVAKLMVLGIMARINDPIPNEYVELLIGELGLDVTVKQPLTLEEELTKEFEGTEDAPESLVARPPIVTFLGHVDHGKTSLLDRIIGTNVVSGEAGGITQHIRAYTIKTKDGRVVAFVDTPGHEAFTEMRARGANVTDIAVLVVAADDGVMPQTEEAISHAKAAGVPIVVAMNKCDLPGADQQRVLQQLATAGLLPSEWGGEVEVVRTSAITGEGMDTLLETLLVTAELHEYKANPTREASGMCLESEQEAGRGVIAKLMVQNGTLREGDIVVCGSAHGRVKAMYDTLRPRVRLKEAPPSTPINVTGLDVAPGAGEKFYVLDDIGRARELAVGRADKSRHQSLSGTTTKVSFEEFQKQLSEGRVGKTEEATYLNLIIRADVRGSIEAILKELSKFDHPEVKIKVLQASVGGVSVADVTLAHASNAVIIAFNVIPDEAARALSDDRHVEIRRYDIIYKVTDDIKALLEGKLKPEERVVDMGRALVKQAFVISRVGTVAGSQVIQGTIDRSCRVRVNRENRTIGDYAIDSLRRDKDDVKEVSRGMECGIKLANFNDIKEGDLLEAYKIEEVARTL</sequence>
<dbReference type="Pfam" id="PF00009">
    <property type="entry name" value="GTP_EFTU"/>
    <property type="match status" value="1"/>
</dbReference>
<dbReference type="Pfam" id="PF11987">
    <property type="entry name" value="IF-2"/>
    <property type="match status" value="1"/>
</dbReference>
<evidence type="ECO:0000256" key="7">
    <source>
        <dbReference type="ARBA" id="ARBA00025162"/>
    </source>
</evidence>
<dbReference type="InterPro" id="IPR015760">
    <property type="entry name" value="TIF_IF2"/>
</dbReference>
<dbReference type="Proteomes" id="UP000001887">
    <property type="component" value="Chromosome"/>
</dbReference>
<dbReference type="GO" id="GO:0003924">
    <property type="term" value="F:GTPase activity"/>
    <property type="evidence" value="ECO:0007669"/>
    <property type="project" value="UniProtKB-UniRule"/>
</dbReference>
<dbReference type="FunFam" id="3.40.50.300:FF:000019">
    <property type="entry name" value="Translation initiation factor IF-2"/>
    <property type="match status" value="1"/>
</dbReference>
<dbReference type="InterPro" id="IPR005225">
    <property type="entry name" value="Small_GTP-bd"/>
</dbReference>
<dbReference type="PANTHER" id="PTHR43381:SF5">
    <property type="entry name" value="TR-TYPE G DOMAIN-CONTAINING PROTEIN"/>
    <property type="match status" value="1"/>
</dbReference>
<dbReference type="InterPro" id="IPR023115">
    <property type="entry name" value="TIF_IF2_dom3"/>
</dbReference>
<dbReference type="InterPro" id="IPR027417">
    <property type="entry name" value="P-loop_NTPase"/>
</dbReference>
<name>D2R7W8_PIRSD</name>
<feature type="compositionally biased region" description="Basic residues" evidence="10">
    <location>
        <begin position="424"/>
        <end position="437"/>
    </location>
</feature>
<dbReference type="eggNOG" id="COG0532">
    <property type="taxonomic scope" value="Bacteria"/>
</dbReference>
<evidence type="ECO:0000313" key="12">
    <source>
        <dbReference type="EMBL" id="ADB19299.1"/>
    </source>
</evidence>
<dbReference type="EMBL" id="CP001848">
    <property type="protein sequence ID" value="ADB19299.1"/>
    <property type="molecule type" value="Genomic_DNA"/>
</dbReference>
<feature type="compositionally biased region" description="Low complexity" evidence="10">
    <location>
        <begin position="159"/>
        <end position="168"/>
    </location>
</feature>
<evidence type="ECO:0000256" key="3">
    <source>
        <dbReference type="ARBA" id="ARBA00022540"/>
    </source>
</evidence>
<evidence type="ECO:0000256" key="5">
    <source>
        <dbReference type="ARBA" id="ARBA00022917"/>
    </source>
</evidence>
<feature type="compositionally biased region" description="Pro residues" evidence="10">
    <location>
        <begin position="293"/>
        <end position="302"/>
    </location>
</feature>
<feature type="compositionally biased region" description="Pro residues" evidence="10">
    <location>
        <begin position="114"/>
        <end position="129"/>
    </location>
</feature>
<dbReference type="HOGENOM" id="CLU_006301_5_1_0"/>
<evidence type="ECO:0000256" key="10">
    <source>
        <dbReference type="SAM" id="MobiDB-lite"/>
    </source>
</evidence>
<dbReference type="InterPro" id="IPR000178">
    <property type="entry name" value="TF_IF2_bacterial-like"/>
</dbReference>
<feature type="compositionally biased region" description="Pro residues" evidence="10">
    <location>
        <begin position="190"/>
        <end position="206"/>
    </location>
</feature>
<keyword evidence="13" id="KW-1185">Reference proteome</keyword>
<dbReference type="SUPFAM" id="SSF52540">
    <property type="entry name" value="P-loop containing nucleoside triphosphate hydrolases"/>
    <property type="match status" value="1"/>
</dbReference>
<dbReference type="PANTHER" id="PTHR43381">
    <property type="entry name" value="TRANSLATION INITIATION FACTOR IF-2-RELATED"/>
    <property type="match status" value="1"/>
</dbReference>
<dbReference type="CDD" id="cd01887">
    <property type="entry name" value="IF2_eIF5B"/>
    <property type="match status" value="1"/>
</dbReference>
<dbReference type="GO" id="GO:0003743">
    <property type="term" value="F:translation initiation factor activity"/>
    <property type="evidence" value="ECO:0007669"/>
    <property type="project" value="UniProtKB-UniRule"/>
</dbReference>
<dbReference type="GO" id="GO:0005525">
    <property type="term" value="F:GTP binding"/>
    <property type="evidence" value="ECO:0007669"/>
    <property type="project" value="UniProtKB-KW"/>
</dbReference>
<dbReference type="HAMAP" id="MF_00100_B">
    <property type="entry name" value="IF_2_B"/>
    <property type="match status" value="1"/>
</dbReference>
<feature type="binding site" evidence="8">
    <location>
        <begin position="587"/>
        <end position="591"/>
    </location>
    <ligand>
        <name>GTP</name>
        <dbReference type="ChEBI" id="CHEBI:37565"/>
    </ligand>
</feature>
<dbReference type="AlphaFoldDB" id="D2R7W8"/>
<comment type="subcellular location">
    <subcellularLocation>
        <location evidence="8">Cytoplasm</location>
    </subcellularLocation>
</comment>
<dbReference type="NCBIfam" id="TIGR00487">
    <property type="entry name" value="IF-2"/>
    <property type="match status" value="1"/>
</dbReference>
<dbReference type="CDD" id="cd03692">
    <property type="entry name" value="mtIF2_IVc"/>
    <property type="match status" value="1"/>
</dbReference>
<gene>
    <name evidence="8" type="primary">infB</name>
    <name evidence="12" type="ordered locus">Psta_4657</name>
</gene>
<keyword evidence="4 8" id="KW-0547">Nucleotide-binding</keyword>
<accession>D2R7W8</accession>
<feature type="binding site" evidence="8">
    <location>
        <begin position="641"/>
        <end position="644"/>
    </location>
    <ligand>
        <name>GTP</name>
        <dbReference type="ChEBI" id="CHEBI:37565"/>
    </ligand>
</feature>
<dbReference type="InterPro" id="IPR044145">
    <property type="entry name" value="IF2_II"/>
</dbReference>
<dbReference type="Pfam" id="PF22042">
    <property type="entry name" value="EF-G_D2"/>
    <property type="match status" value="1"/>
</dbReference>